<dbReference type="Gene3D" id="3.30.200.20">
    <property type="entry name" value="Phosphorylase Kinase, domain 1"/>
    <property type="match status" value="1"/>
</dbReference>
<dbReference type="STRING" id="55188.A0A2H5PUT8"/>
<feature type="transmembrane region" description="Helical" evidence="24">
    <location>
        <begin position="300"/>
        <end position="323"/>
    </location>
</feature>
<sequence>METFSLLLHLLLLGFAHAETNSFIYNGFIQANLSLDGTAFVRKDGILAVSNDQGRILGHAIYPSPLRFKQLSKYNINNNTISHTALTFSTNFVFSIVPKYPQLGGHGLAFVLMSRKQPPSCLANQYLGLPNDTSNAKFSTRILAVEFDAVQNLELQDINDNHVGIDISSLISNISEPAAYYFSKGSNINDDNISVVLKSGDPIQAWIDYNSQEMLINVTISPLGIPKPHRPLISYPIDLATVLDEYMYVGFSASTGLLTAFHNVHGWSFKIGGTARELDVTMLPFHARPKSKQVVHKKGFAVGITLASVILVIFVIIAAILVLRRIRNGDDILEDWEVEYGARRFRYSELYSATKGFREKNLVGSGGFGKVYRGVIPSTGLEVAIKRVAHNSRQGMKEFVAEITSMGRLRHRNLVQLHGWCRRQDELLLVYDYVPNGSLDKLLFDNDQQKKKILNWDQRYKILIGVAQALLYLHEECDQRVVHRDVKPSNVLIDADLNPKLGDFGLARAYDHNINPQTTHIVGTLGYLAPELTRTGKATTSTDVFGFGTLMLEVACGRRPIEPQRTAMELVLVDWVRELHSQGQITRAIDPTLDYFDPQEAELVLTLGLLCCDPHPDFRPSTRRVVQFLLRDASLPQAPLDIHHEFPRAIPELSEDDSDPSSCRMTSSTSFTSFDKKESGSSQITRVTF</sequence>
<dbReference type="Pfam" id="PF00139">
    <property type="entry name" value="Lectin_legB"/>
    <property type="match status" value="1"/>
</dbReference>
<keyword evidence="13" id="KW-0418">Kinase</keyword>
<dbReference type="InterPro" id="IPR050528">
    <property type="entry name" value="L-type_Lectin-RKs"/>
</dbReference>
<evidence type="ECO:0000256" key="5">
    <source>
        <dbReference type="ARBA" id="ARBA00012513"/>
    </source>
</evidence>
<evidence type="ECO:0000256" key="12">
    <source>
        <dbReference type="ARBA" id="ARBA00022741"/>
    </source>
</evidence>
<organism evidence="27 28">
    <name type="scientific">Citrus unshiu</name>
    <name type="common">Satsuma mandarin</name>
    <name type="synonym">Citrus nobilis var. unshiu</name>
    <dbReference type="NCBI Taxonomy" id="55188"/>
    <lineage>
        <taxon>Eukaryota</taxon>
        <taxon>Viridiplantae</taxon>
        <taxon>Streptophyta</taxon>
        <taxon>Embryophyta</taxon>
        <taxon>Tracheophyta</taxon>
        <taxon>Spermatophyta</taxon>
        <taxon>Magnoliopsida</taxon>
        <taxon>eudicotyledons</taxon>
        <taxon>Gunneridae</taxon>
        <taxon>Pentapetalae</taxon>
        <taxon>rosids</taxon>
        <taxon>malvids</taxon>
        <taxon>Sapindales</taxon>
        <taxon>Rutaceae</taxon>
        <taxon>Aurantioideae</taxon>
        <taxon>Citrus</taxon>
    </lineage>
</organism>
<keyword evidence="10 25" id="KW-0732">Signal</keyword>
<comment type="subcellular location">
    <subcellularLocation>
        <location evidence="1">Cell membrane</location>
    </subcellularLocation>
    <subcellularLocation>
        <location evidence="2">Membrane</location>
        <topology evidence="2">Single-pass type I membrane protein</topology>
    </subcellularLocation>
</comment>
<dbReference type="AlphaFoldDB" id="A0A2H5PUT8"/>
<dbReference type="PROSITE" id="PS00107">
    <property type="entry name" value="PROTEIN_KINASE_ATP"/>
    <property type="match status" value="1"/>
</dbReference>
<dbReference type="InterPro" id="IPR013320">
    <property type="entry name" value="ConA-like_dom_sf"/>
</dbReference>
<feature type="compositionally biased region" description="Polar residues" evidence="23">
    <location>
        <begin position="680"/>
        <end position="689"/>
    </location>
</feature>
<evidence type="ECO:0000256" key="4">
    <source>
        <dbReference type="ARBA" id="ARBA00010217"/>
    </source>
</evidence>
<comment type="caution">
    <text evidence="27">The sequence shown here is derived from an EMBL/GenBank/DDBJ whole genome shotgun (WGS) entry which is preliminary data.</text>
</comment>
<dbReference type="FunFam" id="3.30.200.20:FF:000112">
    <property type="entry name" value="Lectin-domain containing receptor kinase A4.3"/>
    <property type="match status" value="1"/>
</dbReference>
<dbReference type="Pfam" id="PF00069">
    <property type="entry name" value="Pkinase"/>
    <property type="match status" value="1"/>
</dbReference>
<dbReference type="CDD" id="cd06899">
    <property type="entry name" value="lectin_legume_LecRK_Arcelin_ConA"/>
    <property type="match status" value="1"/>
</dbReference>
<evidence type="ECO:0000256" key="2">
    <source>
        <dbReference type="ARBA" id="ARBA00004479"/>
    </source>
</evidence>
<dbReference type="GO" id="GO:0005524">
    <property type="term" value="F:ATP binding"/>
    <property type="evidence" value="ECO:0007669"/>
    <property type="project" value="UniProtKB-UniRule"/>
</dbReference>
<evidence type="ECO:0000256" key="22">
    <source>
        <dbReference type="PROSITE-ProRule" id="PRU10141"/>
    </source>
</evidence>
<dbReference type="EMBL" id="BDQV01000131">
    <property type="protein sequence ID" value="GAY56112.1"/>
    <property type="molecule type" value="Genomic_DNA"/>
</dbReference>
<keyword evidence="9 24" id="KW-0812">Transmembrane</keyword>
<keyword evidence="28" id="KW-1185">Reference proteome</keyword>
<keyword evidence="17 24" id="KW-0472">Membrane</keyword>
<dbReference type="GO" id="GO:0030246">
    <property type="term" value="F:carbohydrate binding"/>
    <property type="evidence" value="ECO:0007669"/>
    <property type="project" value="UniProtKB-KW"/>
</dbReference>
<dbReference type="GO" id="GO:0002229">
    <property type="term" value="P:defense response to oomycetes"/>
    <property type="evidence" value="ECO:0007669"/>
    <property type="project" value="UniProtKB-ARBA"/>
</dbReference>
<feature type="signal peptide" evidence="25">
    <location>
        <begin position="1"/>
        <end position="18"/>
    </location>
</feature>
<keyword evidence="16 24" id="KW-1133">Transmembrane helix</keyword>
<keyword evidence="7" id="KW-0723">Serine/threonine-protein kinase</keyword>
<dbReference type="PANTHER" id="PTHR27007">
    <property type="match status" value="1"/>
</dbReference>
<keyword evidence="18" id="KW-0675">Receptor</keyword>
<dbReference type="CDD" id="cd14066">
    <property type="entry name" value="STKc_IRAK"/>
    <property type="match status" value="1"/>
</dbReference>
<evidence type="ECO:0000256" key="18">
    <source>
        <dbReference type="ARBA" id="ARBA00023170"/>
    </source>
</evidence>
<keyword evidence="6" id="KW-1003">Cell membrane</keyword>
<keyword evidence="19" id="KW-0325">Glycoprotein</keyword>
<feature type="compositionally biased region" description="Low complexity" evidence="23">
    <location>
        <begin position="660"/>
        <end position="673"/>
    </location>
</feature>
<dbReference type="SMART" id="SM00220">
    <property type="entry name" value="S_TKc"/>
    <property type="match status" value="1"/>
</dbReference>
<evidence type="ECO:0000256" key="3">
    <source>
        <dbReference type="ARBA" id="ARBA00008536"/>
    </source>
</evidence>
<proteinExistence type="inferred from homology"/>
<dbReference type="GO" id="GO:0004674">
    <property type="term" value="F:protein serine/threonine kinase activity"/>
    <property type="evidence" value="ECO:0007669"/>
    <property type="project" value="UniProtKB-KW"/>
</dbReference>
<evidence type="ECO:0000256" key="19">
    <source>
        <dbReference type="ARBA" id="ARBA00023180"/>
    </source>
</evidence>
<dbReference type="EC" id="2.7.11.1" evidence="5"/>
<dbReference type="InterPro" id="IPR017441">
    <property type="entry name" value="Protein_kinase_ATP_BS"/>
</dbReference>
<dbReference type="SUPFAM" id="SSF49899">
    <property type="entry name" value="Concanavalin A-like lectins/glucanases"/>
    <property type="match status" value="1"/>
</dbReference>
<feature type="chain" id="PRO_5014192770" description="non-specific serine/threonine protein kinase" evidence="25">
    <location>
        <begin position="19"/>
        <end position="689"/>
    </location>
</feature>
<dbReference type="Proteomes" id="UP000236630">
    <property type="component" value="Unassembled WGS sequence"/>
</dbReference>
<evidence type="ECO:0000313" key="28">
    <source>
        <dbReference type="Proteomes" id="UP000236630"/>
    </source>
</evidence>
<evidence type="ECO:0000256" key="13">
    <source>
        <dbReference type="ARBA" id="ARBA00022777"/>
    </source>
</evidence>
<evidence type="ECO:0000256" key="6">
    <source>
        <dbReference type="ARBA" id="ARBA00022475"/>
    </source>
</evidence>
<feature type="domain" description="Protein kinase" evidence="26">
    <location>
        <begin position="357"/>
        <end position="647"/>
    </location>
</feature>
<evidence type="ECO:0000256" key="24">
    <source>
        <dbReference type="SAM" id="Phobius"/>
    </source>
</evidence>
<feature type="binding site" evidence="22">
    <location>
        <position position="386"/>
    </location>
    <ligand>
        <name>ATP</name>
        <dbReference type="ChEBI" id="CHEBI:30616"/>
    </ligand>
</feature>
<dbReference type="Gene3D" id="2.60.120.200">
    <property type="match status" value="1"/>
</dbReference>
<comment type="catalytic activity">
    <reaction evidence="21">
        <text>L-seryl-[protein] + ATP = O-phospho-L-seryl-[protein] + ADP + H(+)</text>
        <dbReference type="Rhea" id="RHEA:17989"/>
        <dbReference type="Rhea" id="RHEA-COMP:9863"/>
        <dbReference type="Rhea" id="RHEA-COMP:11604"/>
        <dbReference type="ChEBI" id="CHEBI:15378"/>
        <dbReference type="ChEBI" id="CHEBI:29999"/>
        <dbReference type="ChEBI" id="CHEBI:30616"/>
        <dbReference type="ChEBI" id="CHEBI:83421"/>
        <dbReference type="ChEBI" id="CHEBI:456216"/>
        <dbReference type="EC" id="2.7.11.1"/>
    </reaction>
</comment>
<dbReference type="FunFam" id="2.60.120.200:FF:000086">
    <property type="entry name" value="L-type lectin-domain containing receptor kinase S.4"/>
    <property type="match status" value="1"/>
</dbReference>
<evidence type="ECO:0000256" key="11">
    <source>
        <dbReference type="ARBA" id="ARBA00022734"/>
    </source>
</evidence>
<dbReference type="FunFam" id="1.10.510.10:FF:000108">
    <property type="entry name" value="L-type lectin-domain containing receptor kinase S.4"/>
    <property type="match status" value="1"/>
</dbReference>
<dbReference type="PROSITE" id="PS50011">
    <property type="entry name" value="PROTEIN_KINASE_DOM"/>
    <property type="match status" value="1"/>
</dbReference>
<comment type="catalytic activity">
    <reaction evidence="20">
        <text>L-threonyl-[protein] + ATP = O-phospho-L-threonyl-[protein] + ADP + H(+)</text>
        <dbReference type="Rhea" id="RHEA:46608"/>
        <dbReference type="Rhea" id="RHEA-COMP:11060"/>
        <dbReference type="Rhea" id="RHEA-COMP:11605"/>
        <dbReference type="ChEBI" id="CHEBI:15378"/>
        <dbReference type="ChEBI" id="CHEBI:30013"/>
        <dbReference type="ChEBI" id="CHEBI:30616"/>
        <dbReference type="ChEBI" id="CHEBI:61977"/>
        <dbReference type="ChEBI" id="CHEBI:456216"/>
        <dbReference type="EC" id="2.7.11.1"/>
    </reaction>
</comment>
<keyword evidence="8" id="KW-0808">Transferase</keyword>
<dbReference type="GO" id="GO:0042742">
    <property type="term" value="P:defense response to bacterium"/>
    <property type="evidence" value="ECO:0007669"/>
    <property type="project" value="UniProtKB-ARBA"/>
</dbReference>
<evidence type="ECO:0000313" key="27">
    <source>
        <dbReference type="EMBL" id="GAY56112.1"/>
    </source>
</evidence>
<dbReference type="InterPro" id="IPR008271">
    <property type="entry name" value="Ser/Thr_kinase_AS"/>
</dbReference>
<evidence type="ECO:0000256" key="7">
    <source>
        <dbReference type="ARBA" id="ARBA00022527"/>
    </source>
</evidence>
<gene>
    <name evidence="27" type="ORF">CUMW_169340</name>
</gene>
<evidence type="ECO:0000256" key="15">
    <source>
        <dbReference type="ARBA" id="ARBA00022840"/>
    </source>
</evidence>
<evidence type="ECO:0000256" key="21">
    <source>
        <dbReference type="ARBA" id="ARBA00048679"/>
    </source>
</evidence>
<keyword evidence="12 22" id="KW-0547">Nucleotide-binding</keyword>
<accession>A0A2H5PUT8</accession>
<dbReference type="PROSITE" id="PS00108">
    <property type="entry name" value="PROTEIN_KINASE_ST"/>
    <property type="match status" value="1"/>
</dbReference>
<feature type="region of interest" description="Disordered" evidence="23">
    <location>
        <begin position="651"/>
        <end position="689"/>
    </location>
</feature>
<evidence type="ECO:0000256" key="23">
    <source>
        <dbReference type="SAM" id="MobiDB-lite"/>
    </source>
</evidence>
<evidence type="ECO:0000256" key="17">
    <source>
        <dbReference type="ARBA" id="ARBA00023136"/>
    </source>
</evidence>
<reference evidence="27 28" key="1">
    <citation type="journal article" date="2017" name="Front. Genet.">
        <title>Draft sequencing of the heterozygous diploid genome of Satsuma (Citrus unshiu Marc.) using a hybrid assembly approach.</title>
        <authorList>
            <person name="Shimizu T."/>
            <person name="Tanizawa Y."/>
            <person name="Mochizuki T."/>
            <person name="Nagasaki H."/>
            <person name="Yoshioka T."/>
            <person name="Toyoda A."/>
            <person name="Fujiyama A."/>
            <person name="Kaminuma E."/>
            <person name="Nakamura Y."/>
        </authorList>
    </citation>
    <scope>NUCLEOTIDE SEQUENCE [LARGE SCALE GENOMIC DNA]</scope>
    <source>
        <strain evidence="28">cv. Miyagawa wase</strain>
    </source>
</reference>
<name>A0A2H5PUT8_CITUN</name>
<dbReference type="InterPro" id="IPR000719">
    <property type="entry name" value="Prot_kinase_dom"/>
</dbReference>
<evidence type="ECO:0000256" key="10">
    <source>
        <dbReference type="ARBA" id="ARBA00022729"/>
    </source>
</evidence>
<keyword evidence="15 22" id="KW-0067">ATP-binding</keyword>
<evidence type="ECO:0000256" key="9">
    <source>
        <dbReference type="ARBA" id="ARBA00022692"/>
    </source>
</evidence>
<dbReference type="GO" id="GO:0005886">
    <property type="term" value="C:plasma membrane"/>
    <property type="evidence" value="ECO:0007669"/>
    <property type="project" value="UniProtKB-SubCell"/>
</dbReference>
<comment type="similarity">
    <text evidence="3">In the N-terminal section; belongs to the leguminous lectin family.</text>
</comment>
<evidence type="ECO:0000256" key="20">
    <source>
        <dbReference type="ARBA" id="ARBA00047899"/>
    </source>
</evidence>
<comment type="similarity">
    <text evidence="4">In the C-terminal section; belongs to the protein kinase superfamily. Ser/Thr protein kinase family.</text>
</comment>
<dbReference type="InterPro" id="IPR011009">
    <property type="entry name" value="Kinase-like_dom_sf"/>
</dbReference>
<keyword evidence="11" id="KW-0430">Lectin</keyword>
<evidence type="ECO:0000256" key="16">
    <source>
        <dbReference type="ARBA" id="ARBA00022989"/>
    </source>
</evidence>
<evidence type="ECO:0000259" key="26">
    <source>
        <dbReference type="PROSITE" id="PS50011"/>
    </source>
</evidence>
<dbReference type="SUPFAM" id="SSF56112">
    <property type="entry name" value="Protein kinase-like (PK-like)"/>
    <property type="match status" value="1"/>
</dbReference>
<evidence type="ECO:0000256" key="14">
    <source>
        <dbReference type="ARBA" id="ARBA00022821"/>
    </source>
</evidence>
<protein>
    <recommendedName>
        <fullName evidence="5">non-specific serine/threonine protein kinase</fullName>
        <ecNumber evidence="5">2.7.11.1</ecNumber>
    </recommendedName>
</protein>
<evidence type="ECO:0000256" key="1">
    <source>
        <dbReference type="ARBA" id="ARBA00004236"/>
    </source>
</evidence>
<dbReference type="Gene3D" id="1.10.510.10">
    <property type="entry name" value="Transferase(Phosphotransferase) domain 1"/>
    <property type="match status" value="1"/>
</dbReference>
<evidence type="ECO:0000256" key="8">
    <source>
        <dbReference type="ARBA" id="ARBA00022679"/>
    </source>
</evidence>
<dbReference type="InterPro" id="IPR001220">
    <property type="entry name" value="Legume_lectin_dom"/>
</dbReference>
<evidence type="ECO:0000256" key="25">
    <source>
        <dbReference type="SAM" id="SignalP"/>
    </source>
</evidence>
<keyword evidence="14" id="KW-0611">Plant defense</keyword>